<keyword evidence="2" id="KW-1185">Reference proteome</keyword>
<organism evidence="1 2">
    <name type="scientific">Mangrovibacter phragmitis</name>
    <dbReference type="NCBI Taxonomy" id="1691903"/>
    <lineage>
        <taxon>Bacteria</taxon>
        <taxon>Pseudomonadati</taxon>
        <taxon>Pseudomonadota</taxon>
        <taxon>Gammaproteobacteria</taxon>
        <taxon>Enterobacterales</taxon>
        <taxon>Enterobacteriaceae</taxon>
        <taxon>Mangrovibacter</taxon>
    </lineage>
</organism>
<comment type="caution">
    <text evidence="1">The sequence shown here is derived from an EMBL/GenBank/DDBJ whole genome shotgun (WGS) entry which is preliminary data.</text>
</comment>
<protein>
    <submittedName>
        <fullName evidence="1">Uncharacterized protein</fullName>
    </submittedName>
</protein>
<dbReference type="AlphaFoldDB" id="A0A1B7L699"/>
<dbReference type="Proteomes" id="UP000078225">
    <property type="component" value="Unassembled WGS sequence"/>
</dbReference>
<sequence length="77" mass="9006">MKHIEILHVRISCCTLSSCNKKYHQKVDRRIILTKKQPEISIKTRFAVINIVVTKSNRLLLPFSPIKSPLFHHEISQ</sequence>
<evidence type="ECO:0000313" key="1">
    <source>
        <dbReference type="EMBL" id="OAT77877.1"/>
    </source>
</evidence>
<accession>A0A1B7L699</accession>
<evidence type="ECO:0000313" key="2">
    <source>
        <dbReference type="Proteomes" id="UP000078225"/>
    </source>
</evidence>
<dbReference type="STRING" id="1691903.A9B99_19740"/>
<name>A0A1B7L699_9ENTR</name>
<proteinExistence type="predicted"/>
<reference evidence="2" key="1">
    <citation type="submission" date="2016-05" db="EMBL/GenBank/DDBJ databases">
        <authorList>
            <person name="Behera P."/>
            <person name="Vaishampayan P."/>
            <person name="Singh N."/>
            <person name="Raina V."/>
            <person name="Suar M."/>
            <person name="Pattnaik A."/>
            <person name="Rastogi G."/>
        </authorList>
    </citation>
    <scope>NUCLEOTIDE SEQUENCE [LARGE SCALE GENOMIC DNA]</scope>
    <source>
        <strain evidence="2">MP23</strain>
    </source>
</reference>
<gene>
    <name evidence="1" type="ORF">A9B99_19740</name>
</gene>
<dbReference type="EMBL" id="LYRP01000004">
    <property type="protein sequence ID" value="OAT77877.1"/>
    <property type="molecule type" value="Genomic_DNA"/>
</dbReference>